<reference evidence="1 2" key="1">
    <citation type="journal article" date="2022" name="New Phytol.">
        <title>Ecological generalism drives hyperdiversity of secondary metabolite gene clusters in xylarialean endophytes.</title>
        <authorList>
            <person name="Franco M.E.E."/>
            <person name="Wisecaver J.H."/>
            <person name="Arnold A.E."/>
            <person name="Ju Y.M."/>
            <person name="Slot J.C."/>
            <person name="Ahrendt S."/>
            <person name="Moore L.P."/>
            <person name="Eastman K.E."/>
            <person name="Scott K."/>
            <person name="Konkel Z."/>
            <person name="Mondo S.J."/>
            <person name="Kuo A."/>
            <person name="Hayes R.D."/>
            <person name="Haridas S."/>
            <person name="Andreopoulos B."/>
            <person name="Riley R."/>
            <person name="LaButti K."/>
            <person name="Pangilinan J."/>
            <person name="Lipzen A."/>
            <person name="Amirebrahimi M."/>
            <person name="Yan J."/>
            <person name="Adam C."/>
            <person name="Keymanesh K."/>
            <person name="Ng V."/>
            <person name="Louie K."/>
            <person name="Northen T."/>
            <person name="Drula E."/>
            <person name="Henrissat B."/>
            <person name="Hsieh H.M."/>
            <person name="Youens-Clark K."/>
            <person name="Lutzoni F."/>
            <person name="Miadlikowska J."/>
            <person name="Eastwood D.C."/>
            <person name="Hamelin R.C."/>
            <person name="Grigoriev I.V."/>
            <person name="U'Ren J.M."/>
        </authorList>
    </citation>
    <scope>NUCLEOTIDE SEQUENCE [LARGE SCALE GENOMIC DNA]</scope>
    <source>
        <strain evidence="1 2">CBS 119005</strain>
    </source>
</reference>
<dbReference type="EMBL" id="MU393534">
    <property type="protein sequence ID" value="KAI4862076.1"/>
    <property type="molecule type" value="Genomic_DNA"/>
</dbReference>
<gene>
    <name evidence="1" type="ORF">F4820DRAFT_36916</name>
</gene>
<proteinExistence type="predicted"/>
<evidence type="ECO:0000313" key="2">
    <source>
        <dbReference type="Proteomes" id="UP001497700"/>
    </source>
</evidence>
<evidence type="ECO:0000313" key="1">
    <source>
        <dbReference type="EMBL" id="KAI4862076.1"/>
    </source>
</evidence>
<name>A0ACB9YSJ2_9PEZI</name>
<accession>A0ACB9YSJ2</accession>
<protein>
    <submittedName>
        <fullName evidence="1">Uncharacterized protein</fullName>
    </submittedName>
</protein>
<dbReference type="Proteomes" id="UP001497700">
    <property type="component" value="Unassembled WGS sequence"/>
</dbReference>
<comment type="caution">
    <text evidence="1">The sequence shown here is derived from an EMBL/GenBank/DDBJ whole genome shotgun (WGS) entry which is preliminary data.</text>
</comment>
<organism evidence="1 2">
    <name type="scientific">Hypoxylon rubiginosum</name>
    <dbReference type="NCBI Taxonomy" id="110542"/>
    <lineage>
        <taxon>Eukaryota</taxon>
        <taxon>Fungi</taxon>
        <taxon>Dikarya</taxon>
        <taxon>Ascomycota</taxon>
        <taxon>Pezizomycotina</taxon>
        <taxon>Sordariomycetes</taxon>
        <taxon>Xylariomycetidae</taxon>
        <taxon>Xylariales</taxon>
        <taxon>Hypoxylaceae</taxon>
        <taxon>Hypoxylon</taxon>
    </lineage>
</organism>
<keyword evidence="2" id="KW-1185">Reference proteome</keyword>
<sequence>MLLPIIAALCCVVSAGWLRQLGGGDDGQLSWIARETAGTATEGAQIGWTPKPTSAPRAQPETERVLDLLLKRETAGNWTNSVTCGWMSGVSSSPWTCGENSTCATNEDHIVACVSGTLSEFYSVCLDYAAYLASSCDNDALGTGCCTSTAYGACATYLWTGEPARSMYRCASSSAIITMLDEPQFVLDASLSSQTATASSIGANTEDADYTDDLPTSTHISSPEQQIGKDDSPDNINRLAVIVACSVIGGLVGLCLFYRLVFVRCLRRRLIQDQEDSDLRDRLDAVFDPVSPVAISARAQPASGSASGPAPPRHTLYGLPGNHAYSAAPTEAATSSLSSPPTQQFPSYHEPSSFADSRNNLSPPEYSFLNPYPEAAPLAPPSSGPRDNPPADEDIELSLLVPRLQTSSGFGSNRVEASSTAATDAK</sequence>